<feature type="compositionally biased region" description="Low complexity" evidence="1">
    <location>
        <begin position="282"/>
        <end position="307"/>
    </location>
</feature>
<feature type="region of interest" description="Disordered" evidence="1">
    <location>
        <begin position="243"/>
        <end position="346"/>
    </location>
</feature>
<gene>
    <name evidence="3" type="ORF">O3P69_007302</name>
</gene>
<keyword evidence="2" id="KW-0812">Transmembrane</keyword>
<reference evidence="3 4" key="1">
    <citation type="submission" date="2023-03" db="EMBL/GenBank/DDBJ databases">
        <title>High-quality genome of Scylla paramamosain provides insights in environmental adaptation.</title>
        <authorList>
            <person name="Zhang L."/>
        </authorList>
    </citation>
    <scope>NUCLEOTIDE SEQUENCE [LARGE SCALE GENOMIC DNA]</scope>
    <source>
        <strain evidence="3">LZ_2023a</strain>
        <tissue evidence="3">Muscle</tissue>
    </source>
</reference>
<sequence>MQGETGDCGLSQQQPLADRQVTSASEMPSQIQRLQNSPNFTHQAYRYGIVLSCIGVLLNWLGVAQAYIEPVRYLGVCLVILGSFLIISALCRWMSTSPQTTTTAVQEVSSDGAGDLHVITVPMVRGQSQSRNPCTSVLQSRPPDYFMVTEKPPSYEEAMSMLPPYPATHSGSLQLNAEGGLEEYLAPHQVPESQPEGAVGGLLQQPDARMRQPDGCKESERLLNISSSPPAYSQCASQSTFVSSNNTTTMTPQEGNTDSGTAESTTPGNITSDTTSISNNALDTTSTDSIISSLDPRPETECVTSTSEETDGKSLRIKSNSIDKSQESDSTHSLSDQMLSSRNIDK</sequence>
<feature type="transmembrane region" description="Helical" evidence="2">
    <location>
        <begin position="73"/>
        <end position="95"/>
    </location>
</feature>
<accession>A0AAW0V6Q2</accession>
<proteinExistence type="predicted"/>
<comment type="caution">
    <text evidence="3">The sequence shown here is derived from an EMBL/GenBank/DDBJ whole genome shotgun (WGS) entry which is preliminary data.</text>
</comment>
<dbReference type="AlphaFoldDB" id="A0AAW0V6Q2"/>
<keyword evidence="2" id="KW-0472">Membrane</keyword>
<dbReference type="EMBL" id="JARAKH010000002">
    <property type="protein sequence ID" value="KAK8406605.1"/>
    <property type="molecule type" value="Genomic_DNA"/>
</dbReference>
<feature type="region of interest" description="Disordered" evidence="1">
    <location>
        <begin position="1"/>
        <end position="22"/>
    </location>
</feature>
<dbReference type="Proteomes" id="UP001487740">
    <property type="component" value="Unassembled WGS sequence"/>
</dbReference>
<evidence type="ECO:0000313" key="3">
    <source>
        <dbReference type="EMBL" id="KAK8406605.1"/>
    </source>
</evidence>
<name>A0AAW0V6Q2_SCYPA</name>
<feature type="compositionally biased region" description="Polar residues" evidence="1">
    <location>
        <begin position="243"/>
        <end position="281"/>
    </location>
</feature>
<feature type="transmembrane region" description="Helical" evidence="2">
    <location>
        <begin position="44"/>
        <end position="61"/>
    </location>
</feature>
<evidence type="ECO:0000313" key="4">
    <source>
        <dbReference type="Proteomes" id="UP001487740"/>
    </source>
</evidence>
<feature type="compositionally biased region" description="Polar residues" evidence="1">
    <location>
        <begin position="331"/>
        <end position="346"/>
    </location>
</feature>
<keyword evidence="4" id="KW-1185">Reference proteome</keyword>
<feature type="compositionally biased region" description="Polar residues" evidence="1">
    <location>
        <begin position="10"/>
        <end position="22"/>
    </location>
</feature>
<keyword evidence="2" id="KW-1133">Transmembrane helix</keyword>
<evidence type="ECO:0000256" key="1">
    <source>
        <dbReference type="SAM" id="MobiDB-lite"/>
    </source>
</evidence>
<evidence type="ECO:0000256" key="2">
    <source>
        <dbReference type="SAM" id="Phobius"/>
    </source>
</evidence>
<protein>
    <submittedName>
        <fullName evidence="3">Uncharacterized protein</fullName>
    </submittedName>
</protein>
<organism evidence="3 4">
    <name type="scientific">Scylla paramamosain</name>
    <name type="common">Mud crab</name>
    <dbReference type="NCBI Taxonomy" id="85552"/>
    <lineage>
        <taxon>Eukaryota</taxon>
        <taxon>Metazoa</taxon>
        <taxon>Ecdysozoa</taxon>
        <taxon>Arthropoda</taxon>
        <taxon>Crustacea</taxon>
        <taxon>Multicrustacea</taxon>
        <taxon>Malacostraca</taxon>
        <taxon>Eumalacostraca</taxon>
        <taxon>Eucarida</taxon>
        <taxon>Decapoda</taxon>
        <taxon>Pleocyemata</taxon>
        <taxon>Brachyura</taxon>
        <taxon>Eubrachyura</taxon>
        <taxon>Portunoidea</taxon>
        <taxon>Portunidae</taxon>
        <taxon>Portuninae</taxon>
        <taxon>Scylla</taxon>
    </lineage>
</organism>